<dbReference type="PANTHER" id="PTHR20859">
    <property type="entry name" value="INTERFERON/INTERLEUKIN RECEPTOR"/>
    <property type="match status" value="1"/>
</dbReference>
<dbReference type="GO" id="GO:0005886">
    <property type="term" value="C:plasma membrane"/>
    <property type="evidence" value="ECO:0007669"/>
    <property type="project" value="TreeGrafter"/>
</dbReference>
<keyword evidence="2" id="KW-0812">Transmembrane</keyword>
<feature type="transmembrane region" description="Helical" evidence="2">
    <location>
        <begin position="409"/>
        <end position="429"/>
    </location>
</feature>
<gene>
    <name evidence="4" type="ORF">NHX12_006732</name>
</gene>
<feature type="domain" description="Interferon/interleukin receptor" evidence="3">
    <location>
        <begin position="358"/>
        <end position="399"/>
    </location>
</feature>
<evidence type="ECO:0000256" key="1">
    <source>
        <dbReference type="SAM" id="MobiDB-lite"/>
    </source>
</evidence>
<evidence type="ECO:0000256" key="2">
    <source>
        <dbReference type="SAM" id="Phobius"/>
    </source>
</evidence>
<feature type="region of interest" description="Disordered" evidence="1">
    <location>
        <begin position="525"/>
        <end position="561"/>
    </location>
</feature>
<dbReference type="InterPro" id="IPR036116">
    <property type="entry name" value="FN3_sf"/>
</dbReference>
<proteinExistence type="predicted"/>
<accession>A0A9Q0DNI1</accession>
<feature type="transmembrane region" description="Helical" evidence="2">
    <location>
        <begin position="190"/>
        <end position="215"/>
    </location>
</feature>
<evidence type="ECO:0000313" key="4">
    <source>
        <dbReference type="EMBL" id="KAJ3591599.1"/>
    </source>
</evidence>
<dbReference type="EMBL" id="JANIIK010000113">
    <property type="protein sequence ID" value="KAJ3591599.1"/>
    <property type="molecule type" value="Genomic_DNA"/>
</dbReference>
<dbReference type="Pfam" id="PF09294">
    <property type="entry name" value="Interfer-bind"/>
    <property type="match status" value="2"/>
</dbReference>
<reference evidence="4" key="1">
    <citation type="submission" date="2022-07" db="EMBL/GenBank/DDBJ databases">
        <title>Chromosome-level genome of Muraenolepis orangiensis.</title>
        <authorList>
            <person name="Kim J."/>
        </authorList>
    </citation>
    <scope>NUCLEOTIDE SEQUENCE</scope>
    <source>
        <strain evidence="4">KU_S4_2022</strain>
        <tissue evidence="4">Muscle</tissue>
    </source>
</reference>
<dbReference type="GO" id="GO:0004896">
    <property type="term" value="F:cytokine receptor activity"/>
    <property type="evidence" value="ECO:0007669"/>
    <property type="project" value="TreeGrafter"/>
</dbReference>
<keyword evidence="5" id="KW-1185">Reference proteome</keyword>
<protein>
    <recommendedName>
        <fullName evidence="3">Interferon/interleukin receptor domain-containing protein</fullName>
    </recommendedName>
</protein>
<dbReference type="InterPro" id="IPR015373">
    <property type="entry name" value="Interferon/interleukin_rcp_dom"/>
</dbReference>
<keyword evidence="2" id="KW-0472">Membrane</keyword>
<dbReference type="OrthoDB" id="8947665at2759"/>
<dbReference type="InterPro" id="IPR013783">
    <property type="entry name" value="Ig-like_fold"/>
</dbReference>
<evidence type="ECO:0000313" key="5">
    <source>
        <dbReference type="Proteomes" id="UP001148018"/>
    </source>
</evidence>
<name>A0A9Q0DNI1_9TELE</name>
<evidence type="ECO:0000259" key="3">
    <source>
        <dbReference type="Pfam" id="PF09294"/>
    </source>
</evidence>
<organism evidence="4 5">
    <name type="scientific">Muraenolepis orangiensis</name>
    <name type="common">Patagonian moray cod</name>
    <dbReference type="NCBI Taxonomy" id="630683"/>
    <lineage>
        <taxon>Eukaryota</taxon>
        <taxon>Metazoa</taxon>
        <taxon>Chordata</taxon>
        <taxon>Craniata</taxon>
        <taxon>Vertebrata</taxon>
        <taxon>Euteleostomi</taxon>
        <taxon>Actinopterygii</taxon>
        <taxon>Neopterygii</taxon>
        <taxon>Teleostei</taxon>
        <taxon>Neoteleostei</taxon>
        <taxon>Acanthomorphata</taxon>
        <taxon>Zeiogadaria</taxon>
        <taxon>Gadariae</taxon>
        <taxon>Gadiformes</taxon>
        <taxon>Muraenolepidoidei</taxon>
        <taxon>Muraenolepididae</taxon>
        <taxon>Muraenolepis</taxon>
    </lineage>
</organism>
<dbReference type="PANTHER" id="PTHR20859:SF91">
    <property type="match status" value="1"/>
</dbReference>
<feature type="compositionally biased region" description="Acidic residues" evidence="1">
    <location>
        <begin position="536"/>
        <end position="554"/>
    </location>
</feature>
<keyword evidence="2" id="KW-1133">Transmembrane helix</keyword>
<dbReference type="Gene3D" id="2.60.40.10">
    <property type="entry name" value="Immunoglobulins"/>
    <property type="match status" value="3"/>
</dbReference>
<dbReference type="AlphaFoldDB" id="A0A9Q0DNI1"/>
<dbReference type="InterPro" id="IPR050650">
    <property type="entry name" value="Type-II_Cytokine-TF_Rcpt"/>
</dbReference>
<dbReference type="Proteomes" id="UP001148018">
    <property type="component" value="Unassembled WGS sequence"/>
</dbReference>
<feature type="domain" description="Interferon/interleukin receptor" evidence="3">
    <location>
        <begin position="84"/>
        <end position="179"/>
    </location>
</feature>
<dbReference type="SUPFAM" id="SSF49265">
    <property type="entry name" value="Fibronectin type III"/>
    <property type="match status" value="3"/>
</dbReference>
<comment type="caution">
    <text evidence="4">The sequence shown here is derived from an EMBL/GenBank/DDBJ whole genome shotgun (WGS) entry which is preliminary data.</text>
</comment>
<sequence>MVSVDFRHQLNWDPGPGTPPGARYNVSTRKLSDNHTRWKVYKKTSCLLKLDNLSRYSVSVHAFYNLSLVSPESMAIVFSPYKDTNISAPWLSLVGGDHHLKLNISLARAKKINIQALYGSIYRIYWKKAGGRKDTFIDTENSSVVLGNLEVGVEYCVQVHIMNRVNPNTQPSRWMCASTSDPEPSKVPTVLGITVPILVLVVGGMALFMVILHYIGYLCKIKDRLPDILLDARGDSSGNYCTRTNPSVDRVVLVGKVPLPGSHGQPEQPGITEWYAFRHSSRASGSQPGPRAVTRWRGWHPLVCNLTGAFTNPTHVYYTMVVAILRSQASPGALQQDGFKPIKDSELGAPELTVAPCNQSLVVLRDLAPGQEYCVSVSISDSEVPRKSAFSPPQCTSTTLTTTVRTEDVAMSVAFCSVAVLLLAVVFLLKRTGVVGLKNRLPRNLVCPSPSHPAGHLVTFSPEGRRSELHSETCAYTTRHVNPLSPTREMEAEAEVRVGPWEGCDQVDLLSLTFGEHGEGWPYMASHPPAAHPEEEKQEDAAMDTVASEEETEEPGGYLSH</sequence>